<name>A0A8T2M4P6_ASTMX</name>
<protein>
    <submittedName>
        <fullName evidence="1">Uncharacterized protein</fullName>
    </submittedName>
</protein>
<dbReference type="Proteomes" id="UP000752171">
    <property type="component" value="Unassembled WGS sequence"/>
</dbReference>
<accession>A0A8T2M4P6</accession>
<comment type="caution">
    <text evidence="1">The sequence shown here is derived from an EMBL/GenBank/DDBJ whole genome shotgun (WGS) entry which is preliminary data.</text>
</comment>
<gene>
    <name evidence="1" type="ORF">AMEX_G8951</name>
</gene>
<proteinExistence type="predicted"/>
<organism evidence="1 2">
    <name type="scientific">Astyanax mexicanus</name>
    <name type="common">Blind cave fish</name>
    <name type="synonym">Astyanax fasciatus mexicanus</name>
    <dbReference type="NCBI Taxonomy" id="7994"/>
    <lineage>
        <taxon>Eukaryota</taxon>
        <taxon>Metazoa</taxon>
        <taxon>Chordata</taxon>
        <taxon>Craniata</taxon>
        <taxon>Vertebrata</taxon>
        <taxon>Euteleostomi</taxon>
        <taxon>Actinopterygii</taxon>
        <taxon>Neopterygii</taxon>
        <taxon>Teleostei</taxon>
        <taxon>Ostariophysi</taxon>
        <taxon>Characiformes</taxon>
        <taxon>Characoidei</taxon>
        <taxon>Acestrorhamphidae</taxon>
        <taxon>Acestrorhamphinae</taxon>
        <taxon>Astyanax</taxon>
    </lineage>
</organism>
<sequence>MLLLHLSTGRVERPTGDGSFVSAVLPEKSFVCADSISEAEKGGKDGLVISVDRYMPLAFSLLTDFD</sequence>
<evidence type="ECO:0000313" key="1">
    <source>
        <dbReference type="EMBL" id="KAG9276625.1"/>
    </source>
</evidence>
<evidence type="ECO:0000313" key="2">
    <source>
        <dbReference type="Proteomes" id="UP000752171"/>
    </source>
</evidence>
<dbReference type="EMBL" id="JAICCE010000006">
    <property type="protein sequence ID" value="KAG9276625.1"/>
    <property type="molecule type" value="Genomic_DNA"/>
</dbReference>
<dbReference type="AlphaFoldDB" id="A0A8T2M4P6"/>
<reference evidence="1 2" key="1">
    <citation type="submission" date="2021-07" db="EMBL/GenBank/DDBJ databases">
        <authorList>
            <person name="Imarazene B."/>
            <person name="Zahm M."/>
            <person name="Klopp C."/>
            <person name="Cabau C."/>
            <person name="Beille S."/>
            <person name="Jouanno E."/>
            <person name="Castinel A."/>
            <person name="Lluch J."/>
            <person name="Gil L."/>
            <person name="Kuchtly C."/>
            <person name="Lopez Roques C."/>
            <person name="Donnadieu C."/>
            <person name="Parrinello H."/>
            <person name="Journot L."/>
            <person name="Du K."/>
            <person name="Schartl M."/>
            <person name="Retaux S."/>
            <person name="Guiguen Y."/>
        </authorList>
    </citation>
    <scope>NUCLEOTIDE SEQUENCE [LARGE SCALE GENOMIC DNA]</scope>
    <source>
        <strain evidence="1">Pach_M1</strain>
        <tissue evidence="1">Testis</tissue>
    </source>
</reference>